<dbReference type="Proteomes" id="UP000077339">
    <property type="component" value="Unassembled WGS sequence"/>
</dbReference>
<feature type="active site" description="Proton acceptor" evidence="2">
    <location>
        <position position="125"/>
    </location>
</feature>
<dbReference type="InterPro" id="IPR004175">
    <property type="entry name" value="RNA_CPDase"/>
</dbReference>
<sequence>MRTFIAIDTGQKISSIVDTVVERLKRMGFKASWVVGNNAHLTLAFLNEVDREKVELVASMLSKRLRGFPTFTFSTGKLGFFRHKNLPRVIWIGVKPSVVLNNLFRETRVALESLGFNVEENFHAHITVGRMKFSPPYWKKLIETVELEEVIVPVNEISLFKSELSPEGARYTKLFSCSFEGGLIKHDF</sequence>
<dbReference type="SUPFAM" id="SSF55144">
    <property type="entry name" value="LigT-like"/>
    <property type="match status" value="1"/>
</dbReference>
<comment type="function">
    <text evidence="2">Hydrolyzes RNA 2',3'-cyclic phosphodiester to an RNA 2'-phosphomonoester.</text>
</comment>
<organism evidence="4 5">
    <name type="scientific">Kosmotoga arenicorallina S304</name>
    <dbReference type="NCBI Taxonomy" id="1453497"/>
    <lineage>
        <taxon>Bacteria</taxon>
        <taxon>Thermotogati</taxon>
        <taxon>Thermotogota</taxon>
        <taxon>Thermotogae</taxon>
        <taxon>Kosmotogales</taxon>
        <taxon>Kosmotogaceae</taxon>
        <taxon>Kosmotoga</taxon>
    </lineage>
</organism>
<dbReference type="PANTHER" id="PTHR35561:SF1">
    <property type="entry name" value="RNA 2',3'-CYCLIC PHOSPHODIESTERASE"/>
    <property type="match status" value="1"/>
</dbReference>
<dbReference type="EC" id="3.1.4.58" evidence="2"/>
<dbReference type="Gene3D" id="3.90.1140.10">
    <property type="entry name" value="Cyclic phosphodiesterase"/>
    <property type="match status" value="1"/>
</dbReference>
<dbReference type="GO" id="GO:0008664">
    <property type="term" value="F:RNA 2',3'-cyclic 3'-phosphodiesterase activity"/>
    <property type="evidence" value="ECO:0007669"/>
    <property type="project" value="UniProtKB-EC"/>
</dbReference>
<dbReference type="AlphaFoldDB" id="A0A182C700"/>
<name>A0A182C700_9BACT</name>
<dbReference type="PATRIC" id="fig|1453497.3.peg.1393"/>
<feature type="active site" description="Proton donor" evidence="2">
    <location>
        <position position="40"/>
    </location>
</feature>
<gene>
    <name evidence="4" type="ORF">AT15_06985</name>
</gene>
<dbReference type="InterPro" id="IPR009097">
    <property type="entry name" value="Cyclic_Pdiesterase"/>
</dbReference>
<dbReference type="STRING" id="1453497.AT15_06985"/>
<comment type="caution">
    <text evidence="4">The sequence shown here is derived from an EMBL/GenBank/DDBJ whole genome shotgun (WGS) entry which is preliminary data.</text>
</comment>
<feature type="short sequence motif" description="HXTX 2" evidence="2">
    <location>
        <begin position="125"/>
        <end position="128"/>
    </location>
</feature>
<evidence type="ECO:0000256" key="1">
    <source>
        <dbReference type="ARBA" id="ARBA00022801"/>
    </source>
</evidence>
<feature type="short sequence motif" description="HXTX 1" evidence="2">
    <location>
        <begin position="40"/>
        <end position="43"/>
    </location>
</feature>
<dbReference type="RefSeq" id="WP_068346210.1">
    <property type="nucleotide sequence ID" value="NZ_JFHK01000004.1"/>
</dbReference>
<proteinExistence type="inferred from homology"/>
<keyword evidence="1 2" id="KW-0378">Hydrolase</keyword>
<dbReference type="PANTHER" id="PTHR35561">
    <property type="entry name" value="RNA 2',3'-CYCLIC PHOSPHODIESTERASE"/>
    <property type="match status" value="1"/>
</dbReference>
<dbReference type="GO" id="GO:0004113">
    <property type="term" value="F:2',3'-cyclic-nucleotide 3'-phosphodiesterase activity"/>
    <property type="evidence" value="ECO:0007669"/>
    <property type="project" value="InterPro"/>
</dbReference>
<comment type="catalytic activity">
    <reaction evidence="2">
        <text>a 3'-end 2',3'-cyclophospho-ribonucleotide-RNA + H2O = a 3'-end 2'-phospho-ribonucleotide-RNA + H(+)</text>
        <dbReference type="Rhea" id="RHEA:11828"/>
        <dbReference type="Rhea" id="RHEA-COMP:10464"/>
        <dbReference type="Rhea" id="RHEA-COMP:17353"/>
        <dbReference type="ChEBI" id="CHEBI:15377"/>
        <dbReference type="ChEBI" id="CHEBI:15378"/>
        <dbReference type="ChEBI" id="CHEBI:83064"/>
        <dbReference type="ChEBI" id="CHEBI:173113"/>
        <dbReference type="EC" id="3.1.4.58"/>
    </reaction>
</comment>
<feature type="domain" description="Phosphoesterase HXTX" evidence="3">
    <location>
        <begin position="99"/>
        <end position="171"/>
    </location>
</feature>
<evidence type="ECO:0000256" key="2">
    <source>
        <dbReference type="HAMAP-Rule" id="MF_01940"/>
    </source>
</evidence>
<reference evidence="4 5" key="1">
    <citation type="submission" date="2014-02" db="EMBL/GenBank/DDBJ databases">
        <title>Kosmotoga genome sequencing.</title>
        <authorList>
            <person name="Pollo S.M."/>
            <person name="Charchuk R."/>
            <person name="Nesbo C.L."/>
        </authorList>
    </citation>
    <scope>NUCLEOTIDE SEQUENCE [LARGE SCALE GENOMIC DNA]</scope>
    <source>
        <strain evidence="4 5">S304</strain>
    </source>
</reference>
<keyword evidence="4" id="KW-0436">Ligase</keyword>
<accession>A0A182C700</accession>
<feature type="domain" description="Phosphoesterase HXTX" evidence="3">
    <location>
        <begin position="11"/>
        <end position="91"/>
    </location>
</feature>
<dbReference type="InterPro" id="IPR014051">
    <property type="entry name" value="Phosphoesterase_HXTX"/>
</dbReference>
<dbReference type="GO" id="GO:0016874">
    <property type="term" value="F:ligase activity"/>
    <property type="evidence" value="ECO:0007669"/>
    <property type="project" value="UniProtKB-KW"/>
</dbReference>
<evidence type="ECO:0000259" key="3">
    <source>
        <dbReference type="Pfam" id="PF02834"/>
    </source>
</evidence>
<comment type="similarity">
    <text evidence="2">Belongs to the 2H phosphoesterase superfamily. ThpR family.</text>
</comment>
<dbReference type="Pfam" id="PF02834">
    <property type="entry name" value="LigT_PEase"/>
    <property type="match status" value="2"/>
</dbReference>
<evidence type="ECO:0000313" key="5">
    <source>
        <dbReference type="Proteomes" id="UP000077339"/>
    </source>
</evidence>
<protein>
    <recommendedName>
        <fullName evidence="2">RNA 2',3'-cyclic phosphodiesterase</fullName>
        <shortName evidence="2">RNA 2',3'-CPDase</shortName>
        <ecNumber evidence="2">3.1.4.58</ecNumber>
    </recommendedName>
</protein>
<evidence type="ECO:0000313" key="4">
    <source>
        <dbReference type="EMBL" id="OAA31235.1"/>
    </source>
</evidence>
<dbReference type="EMBL" id="JFHK01000004">
    <property type="protein sequence ID" value="OAA31235.1"/>
    <property type="molecule type" value="Genomic_DNA"/>
</dbReference>
<keyword evidence="5" id="KW-1185">Reference proteome</keyword>
<dbReference type="NCBIfam" id="TIGR02258">
    <property type="entry name" value="2_5_ligase"/>
    <property type="match status" value="1"/>
</dbReference>
<dbReference type="OrthoDB" id="9789350at2"/>
<dbReference type="HAMAP" id="MF_01940">
    <property type="entry name" value="RNA_CPDase"/>
    <property type="match status" value="1"/>
</dbReference>